<proteinExistence type="predicted"/>
<keyword evidence="3" id="KW-1185">Reference proteome</keyword>
<dbReference type="AlphaFoldDB" id="A0A2G8KNE1"/>
<keyword evidence="1" id="KW-1133">Transmembrane helix</keyword>
<dbReference type="Proteomes" id="UP000230750">
    <property type="component" value="Unassembled WGS sequence"/>
</dbReference>
<comment type="caution">
    <text evidence="2">The sequence shown here is derived from an EMBL/GenBank/DDBJ whole genome shotgun (WGS) entry which is preliminary data.</text>
</comment>
<dbReference type="EMBL" id="MRZV01000461">
    <property type="protein sequence ID" value="PIK49536.1"/>
    <property type="molecule type" value="Genomic_DNA"/>
</dbReference>
<protein>
    <submittedName>
        <fullName evidence="2">Uncharacterized protein</fullName>
    </submittedName>
</protein>
<reference evidence="2 3" key="1">
    <citation type="journal article" date="2017" name="PLoS Biol.">
        <title>The sea cucumber genome provides insights into morphological evolution and visceral regeneration.</title>
        <authorList>
            <person name="Zhang X."/>
            <person name="Sun L."/>
            <person name="Yuan J."/>
            <person name="Sun Y."/>
            <person name="Gao Y."/>
            <person name="Zhang L."/>
            <person name="Li S."/>
            <person name="Dai H."/>
            <person name="Hamel J.F."/>
            <person name="Liu C."/>
            <person name="Yu Y."/>
            <person name="Liu S."/>
            <person name="Lin W."/>
            <person name="Guo K."/>
            <person name="Jin S."/>
            <person name="Xu P."/>
            <person name="Storey K.B."/>
            <person name="Huan P."/>
            <person name="Zhang T."/>
            <person name="Zhou Y."/>
            <person name="Zhang J."/>
            <person name="Lin C."/>
            <person name="Li X."/>
            <person name="Xing L."/>
            <person name="Huo D."/>
            <person name="Sun M."/>
            <person name="Wang L."/>
            <person name="Mercier A."/>
            <person name="Li F."/>
            <person name="Yang H."/>
            <person name="Xiang J."/>
        </authorList>
    </citation>
    <scope>NUCLEOTIDE SEQUENCE [LARGE SCALE GENOMIC DNA]</scope>
    <source>
        <strain evidence="2">Shaxun</strain>
        <tissue evidence="2">Muscle</tissue>
    </source>
</reference>
<gene>
    <name evidence="2" type="ORF">BSL78_13598</name>
</gene>
<feature type="transmembrane region" description="Helical" evidence="1">
    <location>
        <begin position="313"/>
        <end position="337"/>
    </location>
</feature>
<keyword evidence="1" id="KW-0812">Transmembrane</keyword>
<name>A0A2G8KNE1_STIJA</name>
<keyword evidence="1" id="KW-0472">Membrane</keyword>
<organism evidence="2 3">
    <name type="scientific">Stichopus japonicus</name>
    <name type="common">Sea cucumber</name>
    <dbReference type="NCBI Taxonomy" id="307972"/>
    <lineage>
        <taxon>Eukaryota</taxon>
        <taxon>Metazoa</taxon>
        <taxon>Echinodermata</taxon>
        <taxon>Eleutherozoa</taxon>
        <taxon>Echinozoa</taxon>
        <taxon>Holothuroidea</taxon>
        <taxon>Aspidochirotacea</taxon>
        <taxon>Aspidochirotida</taxon>
        <taxon>Stichopodidae</taxon>
        <taxon>Apostichopus</taxon>
    </lineage>
</organism>
<evidence type="ECO:0000256" key="1">
    <source>
        <dbReference type="SAM" id="Phobius"/>
    </source>
</evidence>
<evidence type="ECO:0000313" key="3">
    <source>
        <dbReference type="Proteomes" id="UP000230750"/>
    </source>
</evidence>
<sequence length="356" mass="39246">MAMVTCAANITKLPYHDNLVWRVNSTSDFHSESKFTDAHQGSPTRSSVAVYSVTYLPPQEVREFIECTVTDETFGTTTTIWRSFQTFDVSLKPIGVQVNGIDITGRVFVTKTNDVHVTCTASITGISDYSRLVGRVSTTSNITSSLNLTNSNVTLTTKNIVSSTLSGESFSAIYSPSEEKGYIVCTVNDTMFGTTTTIRRSFETFDFVDVTLYINEMEDNRSIYIIREQGTYYATCSFLLQKVPINITWKVINTTVPKVTSGESSSILIFSPTKRTGSVACVLEGPYNQIFYQTISFEVSEFTEGPGSMFANIYFLASFGAAFAAAVILLGCVLVCWKKGICYVDLNGLEKALQLD</sequence>
<evidence type="ECO:0000313" key="2">
    <source>
        <dbReference type="EMBL" id="PIK49536.1"/>
    </source>
</evidence>
<accession>A0A2G8KNE1</accession>